<sequence>MPKPSDIELRRNQLARLKANLDECGYRLAEPLAVEDPHTQILRANALSQRLSLGMLISKGGETKASLSKQLAQLPAVHDVFAFQKAPEVHLRVGKIAKSDEQAYVEMVAEFTRELEELNALEVEQGEEISTPESISQRIESAPKIGRPSKTPLENLDRGLAENYGIARLALAKAIINEENPRSMGRPARTVAQVEADYAKRKQDLDSSITDLESKLKGVEIHDRASKIYRDVLAHFKRLVKELGGVDQIEARSEVTRLEGHLKFLKSDRKRYIELGEPDLPLEHHNSPRYHLLSAKAELAAVREIYDQLTLPREIKRLKDIEAKKAK</sequence>
<gene>
    <name evidence="2" type="ORF">PSEMO_21580</name>
</gene>
<dbReference type="RefSeq" id="WP_075803097.1">
    <property type="nucleotide sequence ID" value="NZ_MKZO01000015.1"/>
</dbReference>
<proteinExistence type="predicted"/>
<protein>
    <submittedName>
        <fullName evidence="2">Uncharacterized protein</fullName>
    </submittedName>
</protein>
<evidence type="ECO:0000256" key="1">
    <source>
        <dbReference type="SAM" id="MobiDB-lite"/>
    </source>
</evidence>
<evidence type="ECO:0000313" key="3">
    <source>
        <dbReference type="Proteomes" id="UP000186736"/>
    </source>
</evidence>
<dbReference type="EMBL" id="MKZO01000015">
    <property type="protein sequence ID" value="OLS63009.1"/>
    <property type="molecule type" value="Genomic_DNA"/>
</dbReference>
<feature type="region of interest" description="Disordered" evidence="1">
    <location>
        <begin position="125"/>
        <end position="153"/>
    </location>
</feature>
<organism evidence="2 3">
    <name type="scientific">Pseudomonas putida</name>
    <name type="common">Arthrobacter siderocapsulatus</name>
    <dbReference type="NCBI Taxonomy" id="303"/>
    <lineage>
        <taxon>Bacteria</taxon>
        <taxon>Pseudomonadati</taxon>
        <taxon>Pseudomonadota</taxon>
        <taxon>Gammaproteobacteria</taxon>
        <taxon>Pseudomonadales</taxon>
        <taxon>Pseudomonadaceae</taxon>
        <taxon>Pseudomonas</taxon>
    </lineage>
</organism>
<accession>A0A1Q9R6G5</accession>
<dbReference type="OrthoDB" id="6835227at2"/>
<evidence type="ECO:0000313" key="2">
    <source>
        <dbReference type="EMBL" id="OLS63009.1"/>
    </source>
</evidence>
<comment type="caution">
    <text evidence="2">The sequence shown here is derived from an EMBL/GenBank/DDBJ whole genome shotgun (WGS) entry which is preliminary data.</text>
</comment>
<dbReference type="AlphaFoldDB" id="A0A1Q9R6G5"/>
<dbReference type="Proteomes" id="UP000186736">
    <property type="component" value="Unassembled WGS sequence"/>
</dbReference>
<name>A0A1Q9R6G5_PSEPU</name>
<reference evidence="2 3" key="1">
    <citation type="submission" date="2016-10" db="EMBL/GenBank/DDBJ databases">
        <title>Genome Sequence of Pseudomonas putida GM4FR.</title>
        <authorList>
            <person name="Poehlein A."/>
            <person name="Wemheuer F."/>
            <person name="Hollensteiner J."/>
            <person name="Wemheuer B."/>
        </authorList>
    </citation>
    <scope>NUCLEOTIDE SEQUENCE [LARGE SCALE GENOMIC DNA]</scope>
    <source>
        <strain evidence="2 3">GM4FR</strain>
    </source>
</reference>